<evidence type="ECO:0000313" key="4">
    <source>
        <dbReference type="EMBL" id="MFC7217251.1"/>
    </source>
</evidence>
<gene>
    <name evidence="4" type="ORF">ACFQLX_03550</name>
</gene>
<evidence type="ECO:0000256" key="2">
    <source>
        <dbReference type="SAM" id="Phobius"/>
    </source>
</evidence>
<proteinExistence type="predicted"/>
<feature type="domain" description="TadE-like" evidence="3">
    <location>
        <begin position="30"/>
        <end position="72"/>
    </location>
</feature>
<evidence type="ECO:0000256" key="1">
    <source>
        <dbReference type="SAM" id="MobiDB-lite"/>
    </source>
</evidence>
<dbReference type="InterPro" id="IPR012495">
    <property type="entry name" value="TadE-like_dom"/>
</dbReference>
<keyword evidence="5" id="KW-1185">Reference proteome</keyword>
<keyword evidence="2" id="KW-0812">Transmembrane</keyword>
<evidence type="ECO:0000313" key="5">
    <source>
        <dbReference type="Proteomes" id="UP001596413"/>
    </source>
</evidence>
<evidence type="ECO:0000259" key="3">
    <source>
        <dbReference type="Pfam" id="PF07811"/>
    </source>
</evidence>
<accession>A0ABW2GCZ3</accession>
<feature type="transmembrane region" description="Helical" evidence="2">
    <location>
        <begin position="32"/>
        <end position="54"/>
    </location>
</feature>
<protein>
    <submittedName>
        <fullName evidence="4">TadE/TadG family type IV pilus assembly protein</fullName>
    </submittedName>
</protein>
<comment type="caution">
    <text evidence="4">The sequence shown here is derived from an EMBL/GenBank/DDBJ whole genome shotgun (WGS) entry which is preliminary data.</text>
</comment>
<organism evidence="4 5">
    <name type="scientific">Streptomyces polyrhachis</name>
    <dbReference type="NCBI Taxonomy" id="1282885"/>
    <lineage>
        <taxon>Bacteria</taxon>
        <taxon>Bacillati</taxon>
        <taxon>Actinomycetota</taxon>
        <taxon>Actinomycetes</taxon>
        <taxon>Kitasatosporales</taxon>
        <taxon>Streptomycetaceae</taxon>
        <taxon>Streptomyces</taxon>
    </lineage>
</organism>
<dbReference type="Proteomes" id="UP001596413">
    <property type="component" value="Unassembled WGS sequence"/>
</dbReference>
<name>A0ABW2GCZ3_9ACTN</name>
<dbReference type="EMBL" id="JBHSZO010000004">
    <property type="protein sequence ID" value="MFC7217251.1"/>
    <property type="molecule type" value="Genomic_DNA"/>
</dbReference>
<dbReference type="RefSeq" id="WP_386411796.1">
    <property type="nucleotide sequence ID" value="NZ_JBHSZO010000004.1"/>
</dbReference>
<reference evidence="5" key="1">
    <citation type="journal article" date="2019" name="Int. J. Syst. Evol. Microbiol.">
        <title>The Global Catalogue of Microorganisms (GCM) 10K type strain sequencing project: providing services to taxonomists for standard genome sequencing and annotation.</title>
        <authorList>
            <consortium name="The Broad Institute Genomics Platform"/>
            <consortium name="The Broad Institute Genome Sequencing Center for Infectious Disease"/>
            <person name="Wu L."/>
            <person name="Ma J."/>
        </authorList>
    </citation>
    <scope>NUCLEOTIDE SEQUENCE [LARGE SCALE GENOMIC DNA]</scope>
    <source>
        <strain evidence="5">CGMCC 1.13681</strain>
    </source>
</reference>
<dbReference type="Pfam" id="PF07811">
    <property type="entry name" value="TadE"/>
    <property type="match status" value="1"/>
</dbReference>
<feature type="region of interest" description="Disordered" evidence="1">
    <location>
        <begin position="1"/>
        <end position="26"/>
    </location>
</feature>
<keyword evidence="2" id="KW-0472">Membrane</keyword>
<keyword evidence="2" id="KW-1133">Transmembrane helix</keyword>
<feature type="compositionally biased region" description="Basic residues" evidence="1">
    <location>
        <begin position="16"/>
        <end position="26"/>
    </location>
</feature>
<sequence length="145" mass="15607">MARERTRIPGVPRTRGAGRGRRERRRRDAGQVSVEFLGMTPLILTVLVLLWQFVLVGYTYTLAGHAADEAARAAAVEPFYARGTAARAAVLEDLPDAWSVGGVGVDESDPQLVKVRVALSVPVLFPGVDFPWGHVTGTAGAVRED</sequence>